<sequence>MRHTRSRSYTAWGAVCGVVSGSRLAFCGEYRDALAGHYLLGNGRRAYNPALMRFNSADTLSPFGRGGINTYAYCLNDPINRVDRNGAFSFPNSVYFAVLAESALNVVDGLMATLKLIVQSRQLGSTPSFKQQVQVLAKTQKGIAKIAASAFAWKEQGAPTIPSVTESAMAGAVATGLGITERFVNLKLSSDVVVPYLWKSPGQIPGVVVDLMRIQTGISPVQTIVSNVVQKIRGNPVGTIDRA</sequence>
<dbReference type="Gene3D" id="2.180.10.10">
    <property type="entry name" value="RHS repeat-associated core"/>
    <property type="match status" value="1"/>
</dbReference>
<evidence type="ECO:0000313" key="2">
    <source>
        <dbReference type="Proteomes" id="UP001377692"/>
    </source>
</evidence>
<dbReference type="SUPFAM" id="SSF56399">
    <property type="entry name" value="ADP-ribosylation"/>
    <property type="match status" value="1"/>
</dbReference>
<name>A0ABU8R696_9PSED</name>
<dbReference type="RefSeq" id="WP_186682901.1">
    <property type="nucleotide sequence ID" value="NZ_JABWRY020000005.1"/>
</dbReference>
<evidence type="ECO:0000313" key="1">
    <source>
        <dbReference type="EMBL" id="MEJ5905350.1"/>
    </source>
</evidence>
<proteinExistence type="predicted"/>
<dbReference type="InterPro" id="IPR022385">
    <property type="entry name" value="Rhs_assc_core"/>
</dbReference>
<accession>A0ABU8R696</accession>
<protein>
    <submittedName>
        <fullName evidence="1">RHS repeat-associated core domain-containing protein</fullName>
    </submittedName>
</protein>
<gene>
    <name evidence="1" type="ORF">V7V80_11710</name>
</gene>
<organism evidence="1 2">
    <name type="scientific">Pseudomonas kermanshahensis</name>
    <dbReference type="NCBI Taxonomy" id="2745482"/>
    <lineage>
        <taxon>Bacteria</taxon>
        <taxon>Pseudomonadati</taxon>
        <taxon>Pseudomonadota</taxon>
        <taxon>Gammaproteobacteria</taxon>
        <taxon>Pseudomonadales</taxon>
        <taxon>Pseudomonadaceae</taxon>
        <taxon>Pseudomonas</taxon>
    </lineage>
</organism>
<dbReference type="EMBL" id="JBBHLD010000008">
    <property type="protein sequence ID" value="MEJ5905350.1"/>
    <property type="molecule type" value="Genomic_DNA"/>
</dbReference>
<dbReference type="NCBIfam" id="TIGR03696">
    <property type="entry name" value="Rhs_assc_core"/>
    <property type="match status" value="1"/>
</dbReference>
<reference evidence="1 2" key="1">
    <citation type="submission" date="2024-02" db="EMBL/GenBank/DDBJ databases">
        <title>Identification of pathogenicity and growth-promoting functions of Pseudomonas putida variants.</title>
        <authorList>
            <person name="Sun J."/>
        </authorList>
    </citation>
    <scope>NUCLEOTIDE SEQUENCE [LARGE SCALE GENOMIC DNA]</scope>
    <source>
        <strain evidence="1 2">A04</strain>
    </source>
</reference>
<keyword evidence="2" id="KW-1185">Reference proteome</keyword>
<comment type="caution">
    <text evidence="1">The sequence shown here is derived from an EMBL/GenBank/DDBJ whole genome shotgun (WGS) entry which is preliminary data.</text>
</comment>
<dbReference type="Proteomes" id="UP001377692">
    <property type="component" value="Unassembled WGS sequence"/>
</dbReference>